<evidence type="ECO:0000313" key="2">
    <source>
        <dbReference type="EMBL" id="SPW33681.1"/>
    </source>
</evidence>
<evidence type="ECO:0000313" key="3">
    <source>
        <dbReference type="Proteomes" id="UP000249886"/>
    </source>
</evidence>
<dbReference type="RefSeq" id="WP_040431977.1">
    <property type="nucleotide sequence ID" value="NZ_CP050134.2"/>
</dbReference>
<dbReference type="GeneID" id="84574547"/>
<dbReference type="AlphaFoldDB" id="A0A6H9XCR8"/>
<proteinExistence type="predicted"/>
<protein>
    <recommendedName>
        <fullName evidence="4">BRCT domain-containing protein</fullName>
    </recommendedName>
</protein>
<gene>
    <name evidence="2" type="ORF">NCTC10254_02464</name>
</gene>
<comment type="caution">
    <text evidence="2">The sequence shown here is derived from an EMBL/GenBank/DDBJ whole genome shotgun (WGS) entry which is preliminary data.</text>
</comment>
<keyword evidence="1" id="KW-1133">Transmembrane helix</keyword>
<feature type="transmembrane region" description="Helical" evidence="1">
    <location>
        <begin position="158"/>
        <end position="176"/>
    </location>
</feature>
<reference evidence="2 3" key="1">
    <citation type="submission" date="2018-06" db="EMBL/GenBank/DDBJ databases">
        <authorList>
            <consortium name="Pathogen Informatics"/>
            <person name="Doyle S."/>
        </authorList>
    </citation>
    <scope>NUCLEOTIDE SEQUENCE [LARGE SCALE GENOMIC DNA]</scope>
    <source>
        <strain evidence="2 3">NCTC10254</strain>
    </source>
</reference>
<dbReference type="Proteomes" id="UP000249886">
    <property type="component" value="Unassembled WGS sequence"/>
</dbReference>
<dbReference type="EMBL" id="UARK01000034">
    <property type="protein sequence ID" value="SPW33681.1"/>
    <property type="molecule type" value="Genomic_DNA"/>
</dbReference>
<accession>A0A6H9XCR8</accession>
<keyword evidence="1" id="KW-0812">Transmembrane</keyword>
<name>A0A6H9XCR8_9CORY</name>
<organism evidence="2 3">
    <name type="scientific">Corynebacterium matruchotii</name>
    <dbReference type="NCBI Taxonomy" id="43768"/>
    <lineage>
        <taxon>Bacteria</taxon>
        <taxon>Bacillati</taxon>
        <taxon>Actinomycetota</taxon>
        <taxon>Actinomycetes</taxon>
        <taxon>Mycobacteriales</taxon>
        <taxon>Corynebacteriaceae</taxon>
        <taxon>Corynebacterium</taxon>
    </lineage>
</organism>
<evidence type="ECO:0008006" key="4">
    <source>
        <dbReference type="Google" id="ProtNLM"/>
    </source>
</evidence>
<evidence type="ECO:0000256" key="1">
    <source>
        <dbReference type="SAM" id="Phobius"/>
    </source>
</evidence>
<sequence length="287" mass="31281">MVSYQSGGEVLRPGARVAFSGRITVNNELVPQGEKLRELCSEVGLVYKTAVSQTGCDAVVADSLTTAKVRRAADYGKPIVSVADFSDWVLANQPDHSEFLSALFETPPEQSKTLVPLAADSIGLLASGKSAWVCKDRKEFLQKIGTERNRFPQKRSTVTLHVTLTLLLFTLIAVLIAVTKAWYLLGAISGLFPIWLSSSRVDDTNVPVFYIDQDKLSPLHRQVLGSMQSVFAEAAAYNQPISASYWRELTGSAMQSVDAYLQTGDLTQAQILGDQIALVRTGVARLE</sequence>
<keyword evidence="1" id="KW-0472">Membrane</keyword>